<dbReference type="EMBL" id="WUMU01000083">
    <property type="protein sequence ID" value="MXN21253.1"/>
    <property type="molecule type" value="Genomic_DNA"/>
</dbReference>
<dbReference type="AlphaFoldDB" id="A0A6L7GES9"/>
<evidence type="ECO:0000259" key="6">
    <source>
        <dbReference type="Pfam" id="PF24877"/>
    </source>
</evidence>
<dbReference type="RefSeq" id="WP_202398124.1">
    <property type="nucleotide sequence ID" value="NZ_WUMU01000083.1"/>
</dbReference>
<keyword evidence="3" id="KW-0408">Iron</keyword>
<evidence type="ECO:0000256" key="5">
    <source>
        <dbReference type="ARBA" id="ARBA00023239"/>
    </source>
</evidence>
<evidence type="ECO:0000256" key="1">
    <source>
        <dbReference type="ARBA" id="ARBA00006486"/>
    </source>
</evidence>
<reference evidence="7 8" key="1">
    <citation type="submission" date="2019-12" db="EMBL/GenBank/DDBJ databases">
        <authorList>
            <person name="Li M."/>
        </authorList>
    </citation>
    <scope>NUCLEOTIDE SEQUENCE [LARGE SCALE GENOMIC DNA]</scope>
    <source>
        <strain evidence="7 8">GBMRC 2024</strain>
    </source>
</reference>
<comment type="caution">
    <text evidence="7">The sequence shown here is derived from an EMBL/GenBank/DDBJ whole genome shotgun (WGS) entry which is preliminary data.</text>
</comment>
<evidence type="ECO:0000256" key="2">
    <source>
        <dbReference type="ARBA" id="ARBA00022723"/>
    </source>
</evidence>
<comment type="similarity">
    <text evidence="1">Belongs to the IlvD/Edd family.</text>
</comment>
<dbReference type="EC" id="4.2.1.9" evidence="7"/>
<keyword evidence="5 7" id="KW-0456">Lyase</keyword>
<sequence>VITVTGKTLAENLEGAQVYNDDVIRPLSNPVYHEGSLAVLRGNLCPDGAVIKPAACDPKYYKHEGPALVFDSYPEMKKAVDDEDLEITPDTVMVLRNAGPQGGPGFPEWGMLPIPKALIKQGYRDMLRISDARMSGTSYGACVLHVAPESYVGGPLALLKTGDIVRLDLEARTLDMLVDAAELEARRAAWSAPAKRYERGYGHMFSKHVTQADKGCDFDFLETSYGATAGEPDIF</sequence>
<dbReference type="GO" id="GO:0004160">
    <property type="term" value="F:dihydroxy-acid dehydratase activity"/>
    <property type="evidence" value="ECO:0007669"/>
    <property type="project" value="UniProtKB-EC"/>
</dbReference>
<dbReference type="InterPro" id="IPR042096">
    <property type="entry name" value="Dihydro-acid_dehy_C"/>
</dbReference>
<name>A0A6L7GES9_9RHOB</name>
<keyword evidence="8" id="KW-1185">Reference proteome</keyword>
<keyword evidence="2" id="KW-0479">Metal-binding</keyword>
<dbReference type="FunFam" id="3.50.30.80:FF:000001">
    <property type="entry name" value="Dihydroxy-acid dehydratase"/>
    <property type="match status" value="1"/>
</dbReference>
<evidence type="ECO:0000256" key="4">
    <source>
        <dbReference type="ARBA" id="ARBA00023014"/>
    </source>
</evidence>
<dbReference type="Proteomes" id="UP000477911">
    <property type="component" value="Unassembled WGS sequence"/>
</dbReference>
<dbReference type="SUPFAM" id="SSF143975">
    <property type="entry name" value="IlvD/EDD N-terminal domain-like"/>
    <property type="match status" value="1"/>
</dbReference>
<evidence type="ECO:0000313" key="7">
    <source>
        <dbReference type="EMBL" id="MXN21253.1"/>
    </source>
</evidence>
<accession>A0A6L7GES9</accession>
<feature type="domain" description="Dihydroxy-acid/6-phosphogluconate dehydratase C-terminal" evidence="6">
    <location>
        <begin position="22"/>
        <end position="216"/>
    </location>
</feature>
<protein>
    <submittedName>
        <fullName evidence="7">Dihydroxy-acid dehydratase</fullName>
        <ecNumber evidence="7">4.2.1.9</ecNumber>
    </submittedName>
</protein>
<dbReference type="GO" id="GO:0051536">
    <property type="term" value="F:iron-sulfur cluster binding"/>
    <property type="evidence" value="ECO:0007669"/>
    <property type="project" value="UniProtKB-KW"/>
</dbReference>
<keyword evidence="4" id="KW-0411">Iron-sulfur</keyword>
<dbReference type="GO" id="GO:0046872">
    <property type="term" value="F:metal ion binding"/>
    <property type="evidence" value="ECO:0007669"/>
    <property type="project" value="UniProtKB-KW"/>
</dbReference>
<dbReference type="Gene3D" id="3.50.30.80">
    <property type="entry name" value="IlvD/EDD C-terminal domain-like"/>
    <property type="match status" value="1"/>
</dbReference>
<dbReference type="PANTHER" id="PTHR43183">
    <property type="entry name" value="HYPOTHETICAL DIHYDROXYACID DEHYDRATASE (EUROFUNG)-RELATED"/>
    <property type="match status" value="1"/>
</dbReference>
<dbReference type="Pfam" id="PF24877">
    <property type="entry name" value="ILV_EDD_C"/>
    <property type="match status" value="1"/>
</dbReference>
<gene>
    <name evidence="7" type="ORF">GR170_25895</name>
</gene>
<dbReference type="InterPro" id="IPR052352">
    <property type="entry name" value="Sugar_Degrad_Dehydratases"/>
</dbReference>
<organism evidence="7 8">
    <name type="scientific">Pseudooceanicola albus</name>
    <dbReference type="NCBI Taxonomy" id="2692189"/>
    <lineage>
        <taxon>Bacteria</taxon>
        <taxon>Pseudomonadati</taxon>
        <taxon>Pseudomonadota</taxon>
        <taxon>Alphaproteobacteria</taxon>
        <taxon>Rhodobacterales</taxon>
        <taxon>Paracoccaceae</taxon>
        <taxon>Pseudooceanicola</taxon>
    </lineage>
</organism>
<dbReference type="SUPFAM" id="SSF52016">
    <property type="entry name" value="LeuD/IlvD-like"/>
    <property type="match status" value="1"/>
</dbReference>
<dbReference type="InterPro" id="IPR037237">
    <property type="entry name" value="IlvD/EDD_N"/>
</dbReference>
<dbReference type="PANTHER" id="PTHR43183:SF2">
    <property type="entry name" value="DIHYDROXY-ACID DEHYDRATASE"/>
    <property type="match status" value="1"/>
</dbReference>
<dbReference type="InterPro" id="IPR056740">
    <property type="entry name" value="ILV_EDD_C"/>
</dbReference>
<evidence type="ECO:0000256" key="3">
    <source>
        <dbReference type="ARBA" id="ARBA00023004"/>
    </source>
</evidence>
<evidence type="ECO:0000313" key="8">
    <source>
        <dbReference type="Proteomes" id="UP000477911"/>
    </source>
</evidence>
<proteinExistence type="inferred from homology"/>
<feature type="non-terminal residue" evidence="7">
    <location>
        <position position="1"/>
    </location>
</feature>